<comment type="similarity">
    <text evidence="3">Belongs to the FliG family.</text>
</comment>
<evidence type="ECO:0000256" key="3">
    <source>
        <dbReference type="ARBA" id="ARBA00010299"/>
    </source>
</evidence>
<evidence type="ECO:0000256" key="5">
    <source>
        <dbReference type="ARBA" id="ARBA00022475"/>
    </source>
</evidence>
<dbReference type="InterPro" id="IPR032779">
    <property type="entry name" value="FliG_M"/>
</dbReference>
<evidence type="ECO:0000256" key="1">
    <source>
        <dbReference type="ARBA" id="ARBA00004117"/>
    </source>
</evidence>
<gene>
    <name evidence="13" type="ORF">J2Z43_002050</name>
</gene>
<dbReference type="EMBL" id="JAGGJX010000004">
    <property type="protein sequence ID" value="MBP1855652.1"/>
    <property type="molecule type" value="Genomic_DNA"/>
</dbReference>
<accession>A0ABS4ECH4</accession>
<evidence type="ECO:0000256" key="7">
    <source>
        <dbReference type="ARBA" id="ARBA00022779"/>
    </source>
</evidence>
<sequence>MNEEKNDISAFDMSDIEEEYKEVGIRKAAILLMTLGPETSNEIIKDLPDDQIQKIGLEIANIHHVSSKNRRQVLKEFIEVNKAKDFDIAGGMSYAKRLLSKALGDEKAEQLLEGILQDVKQRPFLAVRKADIPSIINILMDENSQTIAITLAHIQPEKAAAVMSELPLPLQKEVAVKIGNDSSVPIEVIKIIEESLTRKLRSINNSESETAGGVIALVDILDNVDRRTEKNLLEKIENEDTELAERIKENMFVFEDLVKLDKSSIQKVLKEVKMRDIAFALKDAREEIVDTVYKNQSSRAAEALKEEIELLGTVKNSQIEQSQQSIVHIVRKLEKEGSINIIRNSRDEFVR</sequence>
<dbReference type="InterPro" id="IPR011002">
    <property type="entry name" value="FliG_a-hlx"/>
</dbReference>
<dbReference type="SUPFAM" id="SSF48029">
    <property type="entry name" value="FliG"/>
    <property type="match status" value="2"/>
</dbReference>
<keyword evidence="8" id="KW-0472">Membrane</keyword>
<dbReference type="PANTHER" id="PTHR30534:SF0">
    <property type="entry name" value="FLAGELLAR MOTOR SWITCH PROTEIN FLIG"/>
    <property type="match status" value="1"/>
</dbReference>
<keyword evidence="14" id="KW-1185">Reference proteome</keyword>
<comment type="caution">
    <text evidence="13">The sequence shown here is derived from an EMBL/GenBank/DDBJ whole genome shotgun (WGS) entry which is preliminary data.</text>
</comment>
<evidence type="ECO:0000259" key="12">
    <source>
        <dbReference type="Pfam" id="PF14842"/>
    </source>
</evidence>
<evidence type="ECO:0000313" key="14">
    <source>
        <dbReference type="Proteomes" id="UP000767291"/>
    </source>
</evidence>
<keyword evidence="13" id="KW-0282">Flagellum</keyword>
<keyword evidence="5" id="KW-1003">Cell membrane</keyword>
<feature type="domain" description="Flagellar motor switch protein FliG middle" evidence="11">
    <location>
        <begin position="134"/>
        <end position="206"/>
    </location>
</feature>
<dbReference type="RefSeq" id="WP_209457068.1">
    <property type="nucleotide sequence ID" value="NZ_BAAACS010000004.1"/>
</dbReference>
<evidence type="ECO:0000256" key="8">
    <source>
        <dbReference type="ARBA" id="ARBA00023136"/>
    </source>
</evidence>
<protein>
    <recommendedName>
        <fullName evidence="4">Flagellar motor switch protein FliG</fullName>
    </recommendedName>
</protein>
<dbReference type="InterPro" id="IPR028263">
    <property type="entry name" value="FliG_N"/>
</dbReference>
<evidence type="ECO:0000313" key="13">
    <source>
        <dbReference type="EMBL" id="MBP1855652.1"/>
    </source>
</evidence>
<keyword evidence="9" id="KW-0975">Bacterial flagellum</keyword>
<dbReference type="Proteomes" id="UP000767291">
    <property type="component" value="Unassembled WGS sequence"/>
</dbReference>
<dbReference type="Gene3D" id="1.10.220.30">
    <property type="match status" value="3"/>
</dbReference>
<dbReference type="Pfam" id="PF14841">
    <property type="entry name" value="FliG_M"/>
    <property type="match status" value="1"/>
</dbReference>
<dbReference type="PANTHER" id="PTHR30534">
    <property type="entry name" value="FLAGELLAR MOTOR SWITCH PROTEIN FLIG"/>
    <property type="match status" value="1"/>
</dbReference>
<keyword evidence="13" id="KW-0969">Cilium</keyword>
<evidence type="ECO:0000259" key="10">
    <source>
        <dbReference type="Pfam" id="PF01706"/>
    </source>
</evidence>
<keyword evidence="6" id="KW-0145">Chemotaxis</keyword>
<keyword evidence="7" id="KW-0283">Flagellar rotation</keyword>
<evidence type="ECO:0000256" key="2">
    <source>
        <dbReference type="ARBA" id="ARBA00004413"/>
    </source>
</evidence>
<name>A0ABS4ECH4_9FIRM</name>
<feature type="domain" description="Flagellar motor switch protein FliG C-terminal" evidence="10">
    <location>
        <begin position="234"/>
        <end position="341"/>
    </location>
</feature>
<keyword evidence="13" id="KW-0966">Cell projection</keyword>
<evidence type="ECO:0000259" key="11">
    <source>
        <dbReference type="Pfam" id="PF14841"/>
    </source>
</evidence>
<dbReference type="PRINTS" id="PR00954">
    <property type="entry name" value="FLGMOTORFLIG"/>
</dbReference>
<feature type="domain" description="Flagellar motor switch protein FliG N-terminal" evidence="12">
    <location>
        <begin position="24"/>
        <end position="124"/>
    </location>
</feature>
<dbReference type="InterPro" id="IPR000090">
    <property type="entry name" value="Flg_Motor_Flig"/>
</dbReference>
<dbReference type="Pfam" id="PF01706">
    <property type="entry name" value="FliG_C"/>
    <property type="match status" value="1"/>
</dbReference>
<reference evidence="13 14" key="1">
    <citation type="submission" date="2021-03" db="EMBL/GenBank/DDBJ databases">
        <title>Genomic Encyclopedia of Type Strains, Phase IV (KMG-IV): sequencing the most valuable type-strain genomes for metagenomic binning, comparative biology and taxonomic classification.</title>
        <authorList>
            <person name="Goeker M."/>
        </authorList>
    </citation>
    <scope>NUCLEOTIDE SEQUENCE [LARGE SCALE GENOMIC DNA]</scope>
    <source>
        <strain evidence="13 14">DSM 1289</strain>
    </source>
</reference>
<dbReference type="NCBIfam" id="TIGR00207">
    <property type="entry name" value="fliG"/>
    <property type="match status" value="1"/>
</dbReference>
<dbReference type="InterPro" id="IPR023087">
    <property type="entry name" value="Flg_Motor_Flig_C"/>
</dbReference>
<evidence type="ECO:0000256" key="6">
    <source>
        <dbReference type="ARBA" id="ARBA00022500"/>
    </source>
</evidence>
<comment type="subcellular location">
    <subcellularLocation>
        <location evidence="1">Bacterial flagellum basal body</location>
    </subcellularLocation>
    <subcellularLocation>
        <location evidence="2">Cell membrane</location>
        <topology evidence="2">Peripheral membrane protein</topology>
        <orientation evidence="2">Cytoplasmic side</orientation>
    </subcellularLocation>
</comment>
<evidence type="ECO:0000256" key="4">
    <source>
        <dbReference type="ARBA" id="ARBA00021870"/>
    </source>
</evidence>
<organism evidence="13 14">
    <name type="scientific">Metaclostridioides mangenotii</name>
    <dbReference type="NCBI Taxonomy" id="1540"/>
    <lineage>
        <taxon>Bacteria</taxon>
        <taxon>Bacillati</taxon>
        <taxon>Bacillota</taxon>
        <taxon>Clostridia</taxon>
        <taxon>Peptostreptococcales</taxon>
        <taxon>Peptostreptococcaceae</taxon>
        <taxon>Metaclostridioides</taxon>
    </lineage>
</organism>
<evidence type="ECO:0000256" key="9">
    <source>
        <dbReference type="ARBA" id="ARBA00023143"/>
    </source>
</evidence>
<proteinExistence type="inferred from homology"/>
<dbReference type="Pfam" id="PF14842">
    <property type="entry name" value="FliG_N"/>
    <property type="match status" value="1"/>
</dbReference>